<dbReference type="Proteomes" id="UP000886595">
    <property type="component" value="Unassembled WGS sequence"/>
</dbReference>
<protein>
    <submittedName>
        <fullName evidence="1">Uncharacterized protein</fullName>
    </submittedName>
</protein>
<reference evidence="1 2" key="1">
    <citation type="submission" date="2020-02" db="EMBL/GenBank/DDBJ databases">
        <authorList>
            <person name="Ma Q."/>
            <person name="Huang Y."/>
            <person name="Song X."/>
            <person name="Pei D."/>
        </authorList>
    </citation>
    <scope>NUCLEOTIDE SEQUENCE [LARGE SCALE GENOMIC DNA]</scope>
    <source>
        <strain evidence="1">Sxm20200214</strain>
        <tissue evidence="1">Leaf</tissue>
    </source>
</reference>
<keyword evidence="2" id="KW-1185">Reference proteome</keyword>
<organism evidence="1 2">
    <name type="scientific">Brassica carinata</name>
    <name type="common">Ethiopian mustard</name>
    <name type="synonym">Abyssinian cabbage</name>
    <dbReference type="NCBI Taxonomy" id="52824"/>
    <lineage>
        <taxon>Eukaryota</taxon>
        <taxon>Viridiplantae</taxon>
        <taxon>Streptophyta</taxon>
        <taxon>Embryophyta</taxon>
        <taxon>Tracheophyta</taxon>
        <taxon>Spermatophyta</taxon>
        <taxon>Magnoliopsida</taxon>
        <taxon>eudicotyledons</taxon>
        <taxon>Gunneridae</taxon>
        <taxon>Pentapetalae</taxon>
        <taxon>rosids</taxon>
        <taxon>malvids</taxon>
        <taxon>Brassicales</taxon>
        <taxon>Brassicaceae</taxon>
        <taxon>Brassiceae</taxon>
        <taxon>Brassica</taxon>
    </lineage>
</organism>
<name>A0A8X7V3U9_BRACI</name>
<gene>
    <name evidence="1" type="ORF">Bca52824_036548</name>
</gene>
<proteinExistence type="predicted"/>
<evidence type="ECO:0000313" key="2">
    <source>
        <dbReference type="Proteomes" id="UP000886595"/>
    </source>
</evidence>
<evidence type="ECO:0000313" key="1">
    <source>
        <dbReference type="EMBL" id="KAG2300076.1"/>
    </source>
</evidence>
<sequence>MAISLLLCVSPQRNSLSMARVDEVIDGVPSIGWCPVPRKTARSLSWWLSDKKENGDCWRIERRIDQVASSRINLSLCHRESSVSCIGEESGDKH</sequence>
<comment type="caution">
    <text evidence="1">The sequence shown here is derived from an EMBL/GenBank/DDBJ whole genome shotgun (WGS) entry which is preliminary data.</text>
</comment>
<dbReference type="AlphaFoldDB" id="A0A8X7V3U9"/>
<dbReference type="EMBL" id="JAAMPC010000008">
    <property type="protein sequence ID" value="KAG2300076.1"/>
    <property type="molecule type" value="Genomic_DNA"/>
</dbReference>
<accession>A0A8X7V3U9</accession>
<dbReference type="OrthoDB" id="10444898at2759"/>